<dbReference type="Gene3D" id="1.10.1740.10">
    <property type="match status" value="1"/>
</dbReference>
<gene>
    <name evidence="6" type="ORF">ABE65_010600</name>
</gene>
<dbReference type="EMBL" id="CP015378">
    <property type="protein sequence ID" value="ANC77227.1"/>
    <property type="molecule type" value="Genomic_DNA"/>
</dbReference>
<dbReference type="Pfam" id="PF04542">
    <property type="entry name" value="Sigma70_r2"/>
    <property type="match status" value="1"/>
</dbReference>
<accession>A0A160IMK4</accession>
<evidence type="ECO:0000256" key="3">
    <source>
        <dbReference type="ARBA" id="ARBA00023125"/>
    </source>
</evidence>
<feature type="domain" description="RNA polymerase sigma-70 region 2" evidence="5">
    <location>
        <begin position="24"/>
        <end position="90"/>
    </location>
</feature>
<dbReference type="InterPro" id="IPR007627">
    <property type="entry name" value="RNA_pol_sigma70_r2"/>
</dbReference>
<dbReference type="AlphaFoldDB" id="A0A160IMK4"/>
<evidence type="ECO:0000259" key="5">
    <source>
        <dbReference type="Pfam" id="PF04542"/>
    </source>
</evidence>
<dbReference type="GO" id="GO:0003677">
    <property type="term" value="F:DNA binding"/>
    <property type="evidence" value="ECO:0007669"/>
    <property type="project" value="UniProtKB-KW"/>
</dbReference>
<reference evidence="6 7" key="1">
    <citation type="submission" date="2016-04" db="EMBL/GenBank/DDBJ databases">
        <title>Complete genome sequence of Fictibacillus phosphorivorans G25-29, a strain toxic to nematodes.</title>
        <authorList>
            <person name="Zheng Z."/>
        </authorList>
    </citation>
    <scope>NUCLEOTIDE SEQUENCE [LARGE SCALE GENOMIC DNA]</scope>
    <source>
        <strain evidence="6 7">G25-29</strain>
    </source>
</reference>
<dbReference type="Gene3D" id="3.10.450.50">
    <property type="match status" value="1"/>
</dbReference>
<dbReference type="InterPro" id="IPR013325">
    <property type="entry name" value="RNA_pol_sigma_r2"/>
</dbReference>
<keyword evidence="7" id="KW-1185">Reference proteome</keyword>
<evidence type="ECO:0000313" key="7">
    <source>
        <dbReference type="Proteomes" id="UP000076623"/>
    </source>
</evidence>
<dbReference type="InterPro" id="IPR014284">
    <property type="entry name" value="RNA_pol_sigma-70_dom"/>
</dbReference>
<evidence type="ECO:0000256" key="2">
    <source>
        <dbReference type="ARBA" id="ARBA00023082"/>
    </source>
</evidence>
<sequence>MSQSTKTLHGQSNELRQKFDEEIQDFSDALWNYCRYLTGSPWDGEDLYQETLLKVLGGLFTRWHPTNLKSYVFRIATNTWIDQCRKEKRTLGELHEEYEAYEEFSDSLELEEALQKLDDLFSPRQTAVFLLLEIFRFQADEVASMVRTTPGAVYASVRRMKYKIRTNRDHSIKPKLENSPQKSKTIQAYLKAFNHGDLEGMLSLISDQAHYEASLGFLEVNKDEIINGSLAYGLPGHHAIECELWGKHVIVVLAESDQGQLVHDIQYQEVENNKIVYHRSFFFRKEFIVAASKELAYKPQLNKPPLNWEDE</sequence>
<dbReference type="Proteomes" id="UP000076623">
    <property type="component" value="Chromosome"/>
</dbReference>
<name>A0A160IMK4_9BACL</name>
<organism evidence="6 7">
    <name type="scientific">Fictibacillus phosphorivorans</name>
    <dbReference type="NCBI Taxonomy" id="1221500"/>
    <lineage>
        <taxon>Bacteria</taxon>
        <taxon>Bacillati</taxon>
        <taxon>Bacillota</taxon>
        <taxon>Bacilli</taxon>
        <taxon>Bacillales</taxon>
        <taxon>Fictibacillaceae</taxon>
        <taxon>Fictibacillus</taxon>
    </lineage>
</organism>
<dbReference type="KEGG" id="fpn:ABE65_010600"/>
<evidence type="ECO:0000256" key="1">
    <source>
        <dbReference type="ARBA" id="ARBA00023015"/>
    </source>
</evidence>
<dbReference type="PANTHER" id="PTHR43133:SF8">
    <property type="entry name" value="RNA POLYMERASE SIGMA FACTOR HI_1459-RELATED"/>
    <property type="match status" value="1"/>
</dbReference>
<dbReference type="GO" id="GO:0016987">
    <property type="term" value="F:sigma factor activity"/>
    <property type="evidence" value="ECO:0007669"/>
    <property type="project" value="UniProtKB-KW"/>
</dbReference>
<dbReference type="SUPFAM" id="SSF88946">
    <property type="entry name" value="Sigma2 domain of RNA polymerase sigma factors"/>
    <property type="match status" value="1"/>
</dbReference>
<proteinExistence type="predicted"/>
<dbReference type="GO" id="GO:0006352">
    <property type="term" value="P:DNA-templated transcription initiation"/>
    <property type="evidence" value="ECO:0007669"/>
    <property type="project" value="InterPro"/>
</dbReference>
<dbReference type="NCBIfam" id="TIGR02937">
    <property type="entry name" value="sigma70-ECF"/>
    <property type="match status" value="1"/>
</dbReference>
<dbReference type="STRING" id="1221500.ABE65_010600"/>
<protein>
    <submittedName>
        <fullName evidence="6">RNA polymerase</fullName>
    </submittedName>
</protein>
<dbReference type="PANTHER" id="PTHR43133">
    <property type="entry name" value="RNA POLYMERASE ECF-TYPE SIGMA FACTO"/>
    <property type="match status" value="1"/>
</dbReference>
<dbReference type="RefSeq" id="WP_066394538.1">
    <property type="nucleotide sequence ID" value="NZ_CP015378.1"/>
</dbReference>
<dbReference type="InterPro" id="IPR039425">
    <property type="entry name" value="RNA_pol_sigma-70-like"/>
</dbReference>
<keyword evidence="3" id="KW-0238">DNA-binding</keyword>
<evidence type="ECO:0000256" key="4">
    <source>
        <dbReference type="ARBA" id="ARBA00023163"/>
    </source>
</evidence>
<evidence type="ECO:0000313" key="6">
    <source>
        <dbReference type="EMBL" id="ANC77227.1"/>
    </source>
</evidence>
<keyword evidence="4" id="KW-0804">Transcription</keyword>
<dbReference type="InterPro" id="IPR032710">
    <property type="entry name" value="NTF2-like_dom_sf"/>
</dbReference>
<keyword evidence="1" id="KW-0805">Transcription regulation</keyword>
<keyword evidence="2" id="KW-0731">Sigma factor</keyword>
<dbReference type="SUPFAM" id="SSF54427">
    <property type="entry name" value="NTF2-like"/>
    <property type="match status" value="1"/>
</dbReference>